<dbReference type="PANTHER" id="PTHR21320:SF3">
    <property type="entry name" value="CYTOCHROME C OXIDASE ASSEMBLY PROTEIN COX11, MITOCHONDRIAL-RELATED"/>
    <property type="match status" value="1"/>
</dbReference>
<comment type="subunit">
    <text evidence="6">Interacts with CNNM4/ACDP4. Interacts with RANBP2.</text>
</comment>
<dbReference type="GO" id="GO:0005743">
    <property type="term" value="C:mitochondrial inner membrane"/>
    <property type="evidence" value="ECO:0007669"/>
    <property type="project" value="UniProtKB-SubCell"/>
</dbReference>
<dbReference type="STRING" id="400727.A0A2T7PZB6"/>
<gene>
    <name evidence="9" type="ORF">C0Q70_01387</name>
</gene>
<evidence type="ECO:0000256" key="8">
    <source>
        <dbReference type="SAM" id="Phobius"/>
    </source>
</evidence>
<dbReference type="Proteomes" id="UP000245119">
    <property type="component" value="Linkage Group LG1"/>
</dbReference>
<dbReference type="OrthoDB" id="1704689at2759"/>
<dbReference type="InterPro" id="IPR023471">
    <property type="entry name" value="CtaG/Cox11_dom_sf"/>
</dbReference>
<name>A0A2T7PZB6_POMCA</name>
<evidence type="ECO:0000256" key="6">
    <source>
        <dbReference type="ARBA" id="ARBA00063165"/>
    </source>
</evidence>
<dbReference type="NCBIfam" id="NF003465">
    <property type="entry name" value="PRK05089.1"/>
    <property type="match status" value="1"/>
</dbReference>
<keyword evidence="5 8" id="KW-0472">Membrane</keyword>
<evidence type="ECO:0000313" key="10">
    <source>
        <dbReference type="Proteomes" id="UP000245119"/>
    </source>
</evidence>
<keyword evidence="10" id="KW-1185">Reference proteome</keyword>
<dbReference type="Gene3D" id="2.60.370.10">
    <property type="entry name" value="Ctag/Cox11"/>
    <property type="match status" value="1"/>
</dbReference>
<accession>A0A2T7PZB6</accession>
<dbReference type="Pfam" id="PF04442">
    <property type="entry name" value="CtaG_Cox11"/>
    <property type="match status" value="1"/>
</dbReference>
<dbReference type="EMBL" id="PZQS01000001">
    <property type="protein sequence ID" value="PVD38764.1"/>
    <property type="molecule type" value="Genomic_DNA"/>
</dbReference>
<evidence type="ECO:0000313" key="9">
    <source>
        <dbReference type="EMBL" id="PVD38764.1"/>
    </source>
</evidence>
<comment type="subcellular location">
    <subcellularLocation>
        <location evidence="2">Mitochondrion inner membrane</location>
        <topology evidence="2">Single-pass membrane protein</topology>
        <orientation evidence="2">Intermembrane side</orientation>
    </subcellularLocation>
</comment>
<dbReference type="GO" id="GO:0005507">
    <property type="term" value="F:copper ion binding"/>
    <property type="evidence" value="ECO:0007669"/>
    <property type="project" value="InterPro"/>
</dbReference>
<dbReference type="InterPro" id="IPR007533">
    <property type="entry name" value="Cyt_c_oxidase_assmbl_CtaG"/>
</dbReference>
<dbReference type="HAMAP" id="MF_00155">
    <property type="entry name" value="CtaG"/>
    <property type="match status" value="1"/>
</dbReference>
<keyword evidence="4 8" id="KW-1133">Transmembrane helix</keyword>
<feature type="transmembrane region" description="Helical" evidence="8">
    <location>
        <begin position="56"/>
        <end position="75"/>
    </location>
</feature>
<comment type="function">
    <text evidence="1">Exerts its effect at some terminal stage of cytochrome c oxidase synthesis, probably by being involved in the insertion of the copper B into subunit I.</text>
</comment>
<organism evidence="9 10">
    <name type="scientific">Pomacea canaliculata</name>
    <name type="common">Golden apple snail</name>
    <dbReference type="NCBI Taxonomy" id="400727"/>
    <lineage>
        <taxon>Eukaryota</taxon>
        <taxon>Metazoa</taxon>
        <taxon>Spiralia</taxon>
        <taxon>Lophotrochozoa</taxon>
        <taxon>Mollusca</taxon>
        <taxon>Gastropoda</taxon>
        <taxon>Caenogastropoda</taxon>
        <taxon>Architaenioglossa</taxon>
        <taxon>Ampullarioidea</taxon>
        <taxon>Ampullariidae</taxon>
        <taxon>Pomacea</taxon>
    </lineage>
</organism>
<reference evidence="9 10" key="1">
    <citation type="submission" date="2018-04" db="EMBL/GenBank/DDBJ databases">
        <title>The genome of golden apple snail Pomacea canaliculata provides insight into stress tolerance and invasive adaptation.</title>
        <authorList>
            <person name="Liu C."/>
            <person name="Liu B."/>
            <person name="Ren Y."/>
            <person name="Zhang Y."/>
            <person name="Wang H."/>
            <person name="Li S."/>
            <person name="Jiang F."/>
            <person name="Yin L."/>
            <person name="Zhang G."/>
            <person name="Qian W."/>
            <person name="Fan W."/>
        </authorList>
    </citation>
    <scope>NUCLEOTIDE SEQUENCE [LARGE SCALE GENOMIC DNA]</scope>
    <source>
        <strain evidence="9">SZHN2017</strain>
        <tissue evidence="9">Muscle</tissue>
    </source>
</reference>
<comment type="caution">
    <text evidence="9">The sequence shown here is derived from an EMBL/GenBank/DDBJ whole genome shotgun (WGS) entry which is preliminary data.</text>
</comment>
<protein>
    <recommendedName>
        <fullName evidence="7">Cytochrome c oxidase assembly protein COX11, mitochondrial</fullName>
    </recommendedName>
</protein>
<sequence>MRATCFGEISGQLSPRLFTSQNGWYGLRRRKHQFHAGIRMIGSRSGQEESHYRRTVIIYVCAAGIFMLGMSYAGVPLYRMFCQATGLGGTVQRGHETSKVSEMHKTKDRVIRVRFNADVASSMMWNFKPQQTEVKVFPGETALAFYTAKNPTDKPIIGISTYNVVPFEAGQYFNKIQCFCFEEQRLNPHEQVDMPVFFYIDPEYAEDPKLQNVDTIILSYTFFEAKEGLTLPLPGYMAQ</sequence>
<dbReference type="FunFam" id="2.60.370.10:FF:000001">
    <property type="entry name" value="COX11 cytochrome c oxidase assembly homolog"/>
    <property type="match status" value="1"/>
</dbReference>
<dbReference type="PANTHER" id="PTHR21320">
    <property type="entry name" value="CYTOCHROME C OXIDASE ASSEMBLY PROTEIN COX11-RELATED"/>
    <property type="match status" value="1"/>
</dbReference>
<keyword evidence="3 8" id="KW-0812">Transmembrane</keyword>
<proteinExistence type="inferred from homology"/>
<evidence type="ECO:0000256" key="1">
    <source>
        <dbReference type="ARBA" id="ARBA00004007"/>
    </source>
</evidence>
<evidence type="ECO:0000256" key="5">
    <source>
        <dbReference type="ARBA" id="ARBA00023136"/>
    </source>
</evidence>
<dbReference type="SUPFAM" id="SSF110111">
    <property type="entry name" value="Ctag/Cox11"/>
    <property type="match status" value="1"/>
</dbReference>
<evidence type="ECO:0000256" key="2">
    <source>
        <dbReference type="ARBA" id="ARBA00004243"/>
    </source>
</evidence>
<dbReference type="AlphaFoldDB" id="A0A2T7PZB6"/>
<evidence type="ECO:0000256" key="4">
    <source>
        <dbReference type="ARBA" id="ARBA00022989"/>
    </source>
</evidence>
<evidence type="ECO:0000256" key="7">
    <source>
        <dbReference type="ARBA" id="ARBA00068998"/>
    </source>
</evidence>
<evidence type="ECO:0000256" key="3">
    <source>
        <dbReference type="ARBA" id="ARBA00022692"/>
    </source>
</evidence>